<protein>
    <submittedName>
        <fullName evidence="2">Uncharacterized protein</fullName>
    </submittedName>
</protein>
<dbReference type="InParanoid" id="A0A2V0P8P6"/>
<name>A0A2V0P8P6_9CHLO</name>
<accession>A0A2V0P8P6</accession>
<dbReference type="AlphaFoldDB" id="A0A2V0P8P6"/>
<dbReference type="GO" id="GO:0004805">
    <property type="term" value="F:trehalose-phosphatase activity"/>
    <property type="evidence" value="ECO:0007669"/>
    <property type="project" value="TreeGrafter"/>
</dbReference>
<evidence type="ECO:0000313" key="3">
    <source>
        <dbReference type="Proteomes" id="UP000247498"/>
    </source>
</evidence>
<reference evidence="2 3" key="1">
    <citation type="journal article" date="2018" name="Sci. Rep.">
        <title>Raphidocelis subcapitata (=Pseudokirchneriella subcapitata) provides an insight into genome evolution and environmental adaptations in the Sphaeropleales.</title>
        <authorList>
            <person name="Suzuki S."/>
            <person name="Yamaguchi H."/>
            <person name="Nakajima N."/>
            <person name="Kawachi M."/>
        </authorList>
    </citation>
    <scope>NUCLEOTIDE SEQUENCE [LARGE SCALE GENOMIC DNA]</scope>
    <source>
        <strain evidence="2 3">NIES-35</strain>
    </source>
</reference>
<keyword evidence="3" id="KW-1185">Reference proteome</keyword>
<dbReference type="OrthoDB" id="755951at2759"/>
<dbReference type="EMBL" id="BDRX01000041">
    <property type="protein sequence ID" value="GBF93527.1"/>
    <property type="molecule type" value="Genomic_DNA"/>
</dbReference>
<dbReference type="Proteomes" id="UP000247498">
    <property type="component" value="Unassembled WGS sequence"/>
</dbReference>
<dbReference type="PANTHER" id="PTHR10788">
    <property type="entry name" value="TREHALOSE-6-PHOSPHATE SYNTHASE"/>
    <property type="match status" value="1"/>
</dbReference>
<sequence length="227" mass="23357">MGGSYHNLAALAEAQFSDARQADAAAHHRGDGGGGGGGGGGDSDSDGGGGGGGGGAPLAAAAQTGSGLSLDSQGGRAKWVQAGAAAGRLIIVSNVLPVRQRRDGADWVFELDEDSLVAQAKEGIPDEYEVVYVGCTPSDVDIMEQEQSFIQDSPQFNPPKGYEPVHYVERHVPLHERIAFLAAADAAVVTATRDGMNLVPYEYVVCRQGPDSNPAARESMLVVSGAH</sequence>
<gene>
    <name evidence="2" type="ORF">Rsub_06660</name>
</gene>
<comment type="caution">
    <text evidence="2">The sequence shown here is derived from an EMBL/GenBank/DDBJ whole genome shotgun (WGS) entry which is preliminary data.</text>
</comment>
<evidence type="ECO:0000313" key="2">
    <source>
        <dbReference type="EMBL" id="GBF93527.1"/>
    </source>
</evidence>
<dbReference type="InterPro" id="IPR001830">
    <property type="entry name" value="Glyco_trans_20"/>
</dbReference>
<feature type="compositionally biased region" description="Gly residues" evidence="1">
    <location>
        <begin position="32"/>
        <end position="56"/>
    </location>
</feature>
<proteinExistence type="predicted"/>
<dbReference type="Gene3D" id="3.40.50.2000">
    <property type="entry name" value="Glycogen Phosphorylase B"/>
    <property type="match status" value="1"/>
</dbReference>
<dbReference type="PANTHER" id="PTHR10788:SF94">
    <property type="entry name" value="ALPHA,ALPHA-TREHALOSE-PHOSPHATE SYNTHASE [UDP-FORMING] 5"/>
    <property type="match status" value="1"/>
</dbReference>
<dbReference type="GO" id="GO:0005992">
    <property type="term" value="P:trehalose biosynthetic process"/>
    <property type="evidence" value="ECO:0007669"/>
    <property type="project" value="InterPro"/>
</dbReference>
<evidence type="ECO:0000256" key="1">
    <source>
        <dbReference type="SAM" id="MobiDB-lite"/>
    </source>
</evidence>
<dbReference type="GO" id="GO:0005829">
    <property type="term" value="C:cytosol"/>
    <property type="evidence" value="ECO:0007669"/>
    <property type="project" value="TreeGrafter"/>
</dbReference>
<dbReference type="STRING" id="307507.A0A2V0P8P6"/>
<dbReference type="SUPFAM" id="SSF53756">
    <property type="entry name" value="UDP-Glycosyltransferase/glycogen phosphorylase"/>
    <property type="match status" value="1"/>
</dbReference>
<feature type="region of interest" description="Disordered" evidence="1">
    <location>
        <begin position="20"/>
        <end position="58"/>
    </location>
</feature>
<organism evidence="2 3">
    <name type="scientific">Raphidocelis subcapitata</name>
    <dbReference type="NCBI Taxonomy" id="307507"/>
    <lineage>
        <taxon>Eukaryota</taxon>
        <taxon>Viridiplantae</taxon>
        <taxon>Chlorophyta</taxon>
        <taxon>core chlorophytes</taxon>
        <taxon>Chlorophyceae</taxon>
        <taxon>CS clade</taxon>
        <taxon>Sphaeropleales</taxon>
        <taxon>Selenastraceae</taxon>
        <taxon>Raphidocelis</taxon>
    </lineage>
</organism>
<dbReference type="Pfam" id="PF00982">
    <property type="entry name" value="Glyco_transf_20"/>
    <property type="match status" value="1"/>
</dbReference>